<name>A0ABM8UYU2_9BACT</name>
<dbReference type="SMART" id="SM00448">
    <property type="entry name" value="REC"/>
    <property type="match status" value="1"/>
</dbReference>
<dbReference type="Proteomes" id="UP000679725">
    <property type="component" value="Unassembled WGS sequence"/>
</dbReference>
<evidence type="ECO:0000313" key="3">
    <source>
        <dbReference type="EMBL" id="CAG5074792.1"/>
    </source>
</evidence>
<evidence type="ECO:0000256" key="1">
    <source>
        <dbReference type="PROSITE-ProRule" id="PRU00169"/>
    </source>
</evidence>
<dbReference type="InterPro" id="IPR001789">
    <property type="entry name" value="Sig_transdc_resp-reg_receiver"/>
</dbReference>
<reference evidence="3 4" key="1">
    <citation type="submission" date="2021-04" db="EMBL/GenBank/DDBJ databases">
        <authorList>
            <person name="Rodrigo-Torres L."/>
            <person name="Arahal R. D."/>
            <person name="Lucena T."/>
        </authorList>
    </citation>
    <scope>NUCLEOTIDE SEQUENCE [LARGE SCALE GENOMIC DNA]</scope>
    <source>
        <strain evidence="3 4">CECT 9623</strain>
    </source>
</reference>
<evidence type="ECO:0000259" key="2">
    <source>
        <dbReference type="PROSITE" id="PS50110"/>
    </source>
</evidence>
<keyword evidence="1" id="KW-0597">Phosphoprotein</keyword>
<gene>
    <name evidence="3" type="primary">rssB_10</name>
    <name evidence="3" type="ORF">DYBT9623_05480</name>
</gene>
<dbReference type="PANTHER" id="PTHR44520">
    <property type="entry name" value="RESPONSE REGULATOR RCP1-RELATED"/>
    <property type="match status" value="1"/>
</dbReference>
<accession>A0ABM8UYU2</accession>
<comment type="caution">
    <text evidence="3">The sequence shown here is derived from an EMBL/GenBank/DDBJ whole genome shotgun (WGS) entry which is preliminary data.</text>
</comment>
<dbReference type="EMBL" id="CAJRAU010000014">
    <property type="protein sequence ID" value="CAG5074792.1"/>
    <property type="molecule type" value="Genomic_DNA"/>
</dbReference>
<feature type="domain" description="Response regulatory" evidence="2">
    <location>
        <begin position="3"/>
        <end position="133"/>
    </location>
</feature>
<evidence type="ECO:0000313" key="4">
    <source>
        <dbReference type="Proteomes" id="UP000679725"/>
    </source>
</evidence>
<dbReference type="Gene3D" id="3.40.50.2300">
    <property type="match status" value="1"/>
</dbReference>
<protein>
    <submittedName>
        <fullName evidence="3">Regulator of RpoS</fullName>
    </submittedName>
</protein>
<proteinExistence type="predicted"/>
<dbReference type="PANTHER" id="PTHR44520:SF2">
    <property type="entry name" value="RESPONSE REGULATOR RCP1"/>
    <property type="match status" value="1"/>
</dbReference>
<sequence>MQSIYLVDNNADFLFMISKVFEKCEPECRLHLFDSGHQLLQDLLELRVGGQKPFPSLIIADLKMPGMDGLRLLEKLKLNWQTINPLVSAIPVIIFSSSGFLPDIRACYTAGANSFLIKPLAFENLEKLIEQITSYWLGYNCLPGPDVNKKM</sequence>
<organism evidence="3 4">
    <name type="scientific">Dyadobacter linearis</name>
    <dbReference type="NCBI Taxonomy" id="2823330"/>
    <lineage>
        <taxon>Bacteria</taxon>
        <taxon>Pseudomonadati</taxon>
        <taxon>Bacteroidota</taxon>
        <taxon>Cytophagia</taxon>
        <taxon>Cytophagales</taxon>
        <taxon>Spirosomataceae</taxon>
        <taxon>Dyadobacter</taxon>
    </lineage>
</organism>
<dbReference type="InterPro" id="IPR052893">
    <property type="entry name" value="TCS_response_regulator"/>
</dbReference>
<dbReference type="PROSITE" id="PS50110">
    <property type="entry name" value="RESPONSE_REGULATORY"/>
    <property type="match status" value="1"/>
</dbReference>
<keyword evidence="4" id="KW-1185">Reference proteome</keyword>
<dbReference type="Pfam" id="PF00072">
    <property type="entry name" value="Response_reg"/>
    <property type="match status" value="1"/>
</dbReference>
<dbReference type="InterPro" id="IPR011006">
    <property type="entry name" value="CheY-like_superfamily"/>
</dbReference>
<dbReference type="RefSeq" id="WP_215236701.1">
    <property type="nucleotide sequence ID" value="NZ_CAJRAU010000014.1"/>
</dbReference>
<feature type="modified residue" description="4-aspartylphosphate" evidence="1">
    <location>
        <position position="61"/>
    </location>
</feature>
<dbReference type="SUPFAM" id="SSF52172">
    <property type="entry name" value="CheY-like"/>
    <property type="match status" value="1"/>
</dbReference>